<organism evidence="1 2">
    <name type="scientific">Tanacetum coccineum</name>
    <dbReference type="NCBI Taxonomy" id="301880"/>
    <lineage>
        <taxon>Eukaryota</taxon>
        <taxon>Viridiplantae</taxon>
        <taxon>Streptophyta</taxon>
        <taxon>Embryophyta</taxon>
        <taxon>Tracheophyta</taxon>
        <taxon>Spermatophyta</taxon>
        <taxon>Magnoliopsida</taxon>
        <taxon>eudicotyledons</taxon>
        <taxon>Gunneridae</taxon>
        <taxon>Pentapetalae</taxon>
        <taxon>asterids</taxon>
        <taxon>campanulids</taxon>
        <taxon>Asterales</taxon>
        <taxon>Asteraceae</taxon>
        <taxon>Asteroideae</taxon>
        <taxon>Anthemideae</taxon>
        <taxon>Anthemidinae</taxon>
        <taxon>Tanacetum</taxon>
    </lineage>
</organism>
<keyword evidence="2" id="KW-1185">Reference proteome</keyword>
<dbReference type="EMBL" id="BQNB010011339">
    <property type="protein sequence ID" value="GJS89292.1"/>
    <property type="molecule type" value="Genomic_DNA"/>
</dbReference>
<proteinExistence type="predicted"/>
<accession>A0ABQ4ZK31</accession>
<name>A0ABQ4ZK31_9ASTR</name>
<comment type="caution">
    <text evidence="1">The sequence shown here is derived from an EMBL/GenBank/DDBJ whole genome shotgun (WGS) entry which is preliminary data.</text>
</comment>
<evidence type="ECO:0000313" key="1">
    <source>
        <dbReference type="EMBL" id="GJS89292.1"/>
    </source>
</evidence>
<reference evidence="1" key="2">
    <citation type="submission" date="2022-01" db="EMBL/GenBank/DDBJ databases">
        <authorList>
            <person name="Yamashiro T."/>
            <person name="Shiraishi A."/>
            <person name="Satake H."/>
            <person name="Nakayama K."/>
        </authorList>
    </citation>
    <scope>NUCLEOTIDE SEQUENCE</scope>
</reference>
<reference evidence="1" key="1">
    <citation type="journal article" date="2022" name="Int. J. Mol. Sci.">
        <title>Draft Genome of Tanacetum Coccineum: Genomic Comparison of Closely Related Tanacetum-Family Plants.</title>
        <authorList>
            <person name="Yamashiro T."/>
            <person name="Shiraishi A."/>
            <person name="Nakayama K."/>
            <person name="Satake H."/>
        </authorList>
    </citation>
    <scope>NUCLEOTIDE SEQUENCE</scope>
</reference>
<gene>
    <name evidence="1" type="ORF">Tco_0771928</name>
</gene>
<sequence>MAEPDAARGKFINSSSETEPIVEAYYNLQPTPKLLQLSKVTDAPAGEGSVVGQANGMARQADVVNPDGSGVVPLLGPMVCVTNRIPMDFTIEEAKKYMRTE</sequence>
<dbReference type="Proteomes" id="UP001151760">
    <property type="component" value="Unassembled WGS sequence"/>
</dbReference>
<evidence type="ECO:0000313" key="2">
    <source>
        <dbReference type="Proteomes" id="UP001151760"/>
    </source>
</evidence>
<protein>
    <submittedName>
        <fullName evidence="1">Uncharacterized protein</fullName>
    </submittedName>
</protein>